<keyword evidence="3" id="KW-1185">Reference proteome</keyword>
<evidence type="ECO:0000256" key="1">
    <source>
        <dbReference type="SAM" id="MobiDB-lite"/>
    </source>
</evidence>
<accession>A0A0V0TBX1</accession>
<comment type="caution">
    <text evidence="2">The sequence shown here is derived from an EMBL/GenBank/DDBJ whole genome shotgun (WGS) entry which is preliminary data.</text>
</comment>
<dbReference type="EMBL" id="JYDJ01000359">
    <property type="protein sequence ID" value="KRX36511.1"/>
    <property type="molecule type" value="Genomic_DNA"/>
</dbReference>
<feature type="compositionally biased region" description="Basic and acidic residues" evidence="1">
    <location>
        <begin position="46"/>
        <end position="60"/>
    </location>
</feature>
<proteinExistence type="predicted"/>
<dbReference type="AlphaFoldDB" id="A0A0V0TBX1"/>
<evidence type="ECO:0000313" key="3">
    <source>
        <dbReference type="Proteomes" id="UP000055048"/>
    </source>
</evidence>
<reference evidence="2 3" key="1">
    <citation type="submission" date="2015-01" db="EMBL/GenBank/DDBJ databases">
        <title>Evolution of Trichinella species and genotypes.</title>
        <authorList>
            <person name="Korhonen P.K."/>
            <person name="Edoardo P."/>
            <person name="Giuseppe L.R."/>
            <person name="Gasser R.B."/>
        </authorList>
    </citation>
    <scope>NUCLEOTIDE SEQUENCE [LARGE SCALE GENOMIC DNA]</scope>
    <source>
        <strain evidence="2">ISS417</strain>
    </source>
</reference>
<evidence type="ECO:0000313" key="2">
    <source>
        <dbReference type="EMBL" id="KRX36511.1"/>
    </source>
</evidence>
<name>A0A0V0TBX1_9BILA</name>
<protein>
    <submittedName>
        <fullName evidence="2">Uncharacterized protein</fullName>
    </submittedName>
</protein>
<gene>
    <name evidence="2" type="ORF">T05_14598</name>
</gene>
<feature type="region of interest" description="Disordered" evidence="1">
    <location>
        <begin position="9"/>
        <end position="60"/>
    </location>
</feature>
<organism evidence="2 3">
    <name type="scientific">Trichinella murrelli</name>
    <dbReference type="NCBI Taxonomy" id="144512"/>
    <lineage>
        <taxon>Eukaryota</taxon>
        <taxon>Metazoa</taxon>
        <taxon>Ecdysozoa</taxon>
        <taxon>Nematoda</taxon>
        <taxon>Enoplea</taxon>
        <taxon>Dorylaimia</taxon>
        <taxon>Trichinellida</taxon>
        <taxon>Trichinellidae</taxon>
        <taxon>Trichinella</taxon>
    </lineage>
</organism>
<dbReference type="Proteomes" id="UP000055048">
    <property type="component" value="Unassembled WGS sequence"/>
</dbReference>
<sequence>MEIFFLHFASTDEKSSQESSGCPAQQRGHILGDHQSLEVDLPGEAGQKEASRSLAADHLE</sequence>